<dbReference type="RefSeq" id="WP_319807156.1">
    <property type="nucleotide sequence ID" value="NZ_CP107052.1"/>
</dbReference>
<dbReference type="EMBL" id="CP107052">
    <property type="protein sequence ID" value="UYH51563.1"/>
    <property type="molecule type" value="Genomic_DNA"/>
</dbReference>
<proteinExistence type="inferred from homology"/>
<dbReference type="NCBIfam" id="TIGR03413">
    <property type="entry name" value="GSH_gloB"/>
    <property type="match status" value="1"/>
</dbReference>
<comment type="subunit">
    <text evidence="7">Monomer.</text>
</comment>
<organism evidence="9 10">
    <name type="scientific">Candidatus Kirkpatrickella diaphorinae</name>
    <dbReference type="NCBI Taxonomy" id="2984322"/>
    <lineage>
        <taxon>Bacteria</taxon>
        <taxon>Pseudomonadati</taxon>
        <taxon>Pseudomonadota</taxon>
        <taxon>Alphaproteobacteria</taxon>
        <taxon>Acetobacterales</taxon>
        <taxon>Acetobacteraceae</taxon>
        <taxon>Candidatus Kirkpatrickella</taxon>
    </lineage>
</organism>
<dbReference type="Proteomes" id="UP001163831">
    <property type="component" value="Chromosome"/>
</dbReference>
<feature type="binding site" evidence="7">
    <location>
        <position position="112"/>
    </location>
    <ligand>
        <name>Zn(2+)</name>
        <dbReference type="ChEBI" id="CHEBI:29105"/>
        <label>1</label>
    </ligand>
</feature>
<dbReference type="CDD" id="cd07723">
    <property type="entry name" value="hydroxyacylglutathione_hydrolase_MBL-fold"/>
    <property type="match status" value="1"/>
</dbReference>
<evidence type="ECO:0000256" key="7">
    <source>
        <dbReference type="HAMAP-Rule" id="MF_01374"/>
    </source>
</evidence>
<evidence type="ECO:0000313" key="9">
    <source>
        <dbReference type="EMBL" id="UYH51563.1"/>
    </source>
</evidence>
<feature type="binding site" evidence="7">
    <location>
        <position position="54"/>
    </location>
    <ligand>
        <name>Zn(2+)</name>
        <dbReference type="ChEBI" id="CHEBI:29105"/>
        <label>1</label>
    </ligand>
</feature>
<keyword evidence="5 7" id="KW-0378">Hydrolase</keyword>
<dbReference type="EC" id="3.1.2.6" evidence="7"/>
<name>A0ABY6GL76_9PROT</name>
<evidence type="ECO:0000256" key="4">
    <source>
        <dbReference type="ARBA" id="ARBA00022723"/>
    </source>
</evidence>
<dbReference type="GO" id="GO:0004416">
    <property type="term" value="F:hydroxyacylglutathione hydrolase activity"/>
    <property type="evidence" value="ECO:0007669"/>
    <property type="project" value="UniProtKB-EC"/>
</dbReference>
<dbReference type="Pfam" id="PF00753">
    <property type="entry name" value="Lactamase_B"/>
    <property type="match status" value="1"/>
</dbReference>
<dbReference type="SUPFAM" id="SSF56281">
    <property type="entry name" value="Metallo-hydrolase/oxidoreductase"/>
    <property type="match status" value="1"/>
</dbReference>
<keyword evidence="4 7" id="KW-0479">Metal-binding</keyword>
<dbReference type="PIRSF" id="PIRSF005457">
    <property type="entry name" value="Glx"/>
    <property type="match status" value="1"/>
</dbReference>
<dbReference type="InterPro" id="IPR017782">
    <property type="entry name" value="Hydroxyacylglutathione_Hdrlase"/>
</dbReference>
<sequence>MKMHVTPLRAFGDNYIWMIHDPQTGTIAVVDPGEAAPVFEALENASLDAILLTHHHQDHIGGAEALRSVTGARIIGAASQAHRLPRLDVAVKEGDVIEVGALRGNVMETPGHVLGHLSFFFPEGPALFSGDTLFSMGCGRLFEGTPEMMFQTLKKYAALPDETKLYCGHEYTLSNLAFARTLNPNDDALRAYDLKARALRDAGQPTLPSLLGEERQLNPFLTANSSGKLGQLRALKDSF</sequence>
<feature type="binding site" evidence="7">
    <location>
        <position position="58"/>
    </location>
    <ligand>
        <name>Zn(2+)</name>
        <dbReference type="ChEBI" id="CHEBI:29105"/>
        <label>2</label>
    </ligand>
</feature>
<evidence type="ECO:0000256" key="6">
    <source>
        <dbReference type="ARBA" id="ARBA00022833"/>
    </source>
</evidence>
<feature type="binding site" evidence="7">
    <location>
        <position position="59"/>
    </location>
    <ligand>
        <name>Zn(2+)</name>
        <dbReference type="ChEBI" id="CHEBI:29105"/>
        <label>2</label>
    </ligand>
</feature>
<dbReference type="PANTHER" id="PTHR43705:SF1">
    <property type="entry name" value="HYDROXYACYLGLUTATHIONE HYDROLASE GLOB"/>
    <property type="match status" value="1"/>
</dbReference>
<reference evidence="9" key="1">
    <citation type="submission" date="2022-10" db="EMBL/GenBank/DDBJ databases">
        <title>Candidatus Kirkpatrella diaphorinas gen. nov., sp. nov., an uncultured endosymbiont identified in a population of Diaphorina citri from Hawaii.</title>
        <authorList>
            <person name="Henry E.M."/>
            <person name="Carlson C.R."/>
            <person name="Kuo Y.-W."/>
        </authorList>
    </citation>
    <scope>NUCLEOTIDE SEQUENCE</scope>
    <source>
        <strain evidence="9">CADCRV1</strain>
    </source>
</reference>
<dbReference type="InterPro" id="IPR032282">
    <property type="entry name" value="HAGH_C"/>
</dbReference>
<evidence type="ECO:0000256" key="5">
    <source>
        <dbReference type="ARBA" id="ARBA00022801"/>
    </source>
</evidence>
<comment type="cofactor">
    <cofactor evidence="7">
        <name>Zn(2+)</name>
        <dbReference type="ChEBI" id="CHEBI:29105"/>
    </cofactor>
    <text evidence="7">Binds 2 Zn(2+) ions per subunit.</text>
</comment>
<comment type="pathway">
    <text evidence="2 7">Secondary metabolite metabolism; methylglyoxal degradation; (R)-lactate from methylglyoxal: step 2/2.</text>
</comment>
<feature type="binding site" evidence="7">
    <location>
        <position position="131"/>
    </location>
    <ligand>
        <name>Zn(2+)</name>
        <dbReference type="ChEBI" id="CHEBI:29105"/>
        <label>1</label>
    </ligand>
</feature>
<dbReference type="Gene3D" id="3.60.15.10">
    <property type="entry name" value="Ribonuclease Z/Hydroxyacylglutathione hydrolase-like"/>
    <property type="match status" value="1"/>
</dbReference>
<dbReference type="InterPro" id="IPR001279">
    <property type="entry name" value="Metallo-B-lactamas"/>
</dbReference>
<dbReference type="InterPro" id="IPR050110">
    <property type="entry name" value="Glyoxalase_II_hydrolase"/>
</dbReference>
<feature type="binding site" evidence="7">
    <location>
        <position position="169"/>
    </location>
    <ligand>
        <name>Zn(2+)</name>
        <dbReference type="ChEBI" id="CHEBI:29105"/>
        <label>2</label>
    </ligand>
</feature>
<dbReference type="PANTHER" id="PTHR43705">
    <property type="entry name" value="HYDROXYACYLGLUTATHIONE HYDROLASE"/>
    <property type="match status" value="1"/>
</dbReference>
<feature type="binding site" evidence="7">
    <location>
        <position position="131"/>
    </location>
    <ligand>
        <name>Zn(2+)</name>
        <dbReference type="ChEBI" id="CHEBI:29105"/>
        <label>2</label>
    </ligand>
</feature>
<keyword evidence="10" id="KW-1185">Reference proteome</keyword>
<dbReference type="Pfam" id="PF16123">
    <property type="entry name" value="HAGH_C"/>
    <property type="match status" value="1"/>
</dbReference>
<accession>A0ABY6GL76</accession>
<feature type="domain" description="Metallo-beta-lactamase" evidence="8">
    <location>
        <begin position="13"/>
        <end position="169"/>
    </location>
</feature>
<dbReference type="InterPro" id="IPR035680">
    <property type="entry name" value="Clx_II_MBL"/>
</dbReference>
<comment type="function">
    <text evidence="7">Thiolesterase that catalyzes the hydrolysis of S-D-lactoyl-glutathione to form glutathione and D-lactic acid.</text>
</comment>
<dbReference type="SMART" id="SM00849">
    <property type="entry name" value="Lactamase_B"/>
    <property type="match status" value="1"/>
</dbReference>
<feature type="binding site" evidence="7">
    <location>
        <position position="56"/>
    </location>
    <ligand>
        <name>Zn(2+)</name>
        <dbReference type="ChEBI" id="CHEBI:29105"/>
        <label>1</label>
    </ligand>
</feature>
<evidence type="ECO:0000256" key="3">
    <source>
        <dbReference type="ARBA" id="ARBA00006759"/>
    </source>
</evidence>
<comment type="catalytic activity">
    <reaction evidence="1 7">
        <text>an S-(2-hydroxyacyl)glutathione + H2O = a 2-hydroxy carboxylate + glutathione + H(+)</text>
        <dbReference type="Rhea" id="RHEA:21864"/>
        <dbReference type="ChEBI" id="CHEBI:15377"/>
        <dbReference type="ChEBI" id="CHEBI:15378"/>
        <dbReference type="ChEBI" id="CHEBI:57925"/>
        <dbReference type="ChEBI" id="CHEBI:58896"/>
        <dbReference type="ChEBI" id="CHEBI:71261"/>
        <dbReference type="EC" id="3.1.2.6"/>
    </reaction>
</comment>
<dbReference type="HAMAP" id="MF_01374">
    <property type="entry name" value="Glyoxalase_2"/>
    <property type="match status" value="1"/>
</dbReference>
<dbReference type="InterPro" id="IPR036866">
    <property type="entry name" value="RibonucZ/Hydroxyglut_hydro"/>
</dbReference>
<evidence type="ECO:0000259" key="8">
    <source>
        <dbReference type="SMART" id="SM00849"/>
    </source>
</evidence>
<gene>
    <name evidence="7 9" type="primary">gloB</name>
    <name evidence="9" type="ORF">N5W20_01400</name>
</gene>
<evidence type="ECO:0000256" key="2">
    <source>
        <dbReference type="ARBA" id="ARBA00004963"/>
    </source>
</evidence>
<keyword evidence="6 7" id="KW-0862">Zinc</keyword>
<evidence type="ECO:0000313" key="10">
    <source>
        <dbReference type="Proteomes" id="UP001163831"/>
    </source>
</evidence>
<comment type="similarity">
    <text evidence="3 7">Belongs to the metallo-beta-lactamase superfamily. Glyoxalase II family.</text>
</comment>
<protein>
    <recommendedName>
        <fullName evidence="7">Hydroxyacylglutathione hydrolase</fullName>
        <ecNumber evidence="7">3.1.2.6</ecNumber>
    </recommendedName>
    <alternativeName>
        <fullName evidence="7">Glyoxalase II</fullName>
        <shortName evidence="7">Glx II</shortName>
    </alternativeName>
</protein>
<evidence type="ECO:0000256" key="1">
    <source>
        <dbReference type="ARBA" id="ARBA00001623"/>
    </source>
</evidence>